<dbReference type="AlphaFoldDB" id="A0A919XFZ7"/>
<keyword evidence="2" id="KW-1185">Reference proteome</keyword>
<accession>A0A919XFZ7</accession>
<organism evidence="1 2">
    <name type="scientific">Paenibacillus albilobatus</name>
    <dbReference type="NCBI Taxonomy" id="2716884"/>
    <lineage>
        <taxon>Bacteria</taxon>
        <taxon>Bacillati</taxon>
        <taxon>Bacillota</taxon>
        <taxon>Bacilli</taxon>
        <taxon>Bacillales</taxon>
        <taxon>Paenibacillaceae</taxon>
        <taxon>Paenibacillus</taxon>
    </lineage>
</organism>
<evidence type="ECO:0008006" key="3">
    <source>
        <dbReference type="Google" id="ProtNLM"/>
    </source>
</evidence>
<evidence type="ECO:0000313" key="1">
    <source>
        <dbReference type="EMBL" id="GIO29718.1"/>
    </source>
</evidence>
<dbReference type="EMBL" id="BORQ01000001">
    <property type="protein sequence ID" value="GIO29718.1"/>
    <property type="molecule type" value="Genomic_DNA"/>
</dbReference>
<gene>
    <name evidence="1" type="ORF">J2TS6_08590</name>
</gene>
<reference evidence="1" key="1">
    <citation type="submission" date="2021-03" db="EMBL/GenBank/DDBJ databases">
        <title>Antimicrobial resistance genes in bacteria isolated from Japanese honey, and their potential for conferring macrolide and lincosamide resistance in the American foulbrood pathogen Paenibacillus larvae.</title>
        <authorList>
            <person name="Okamoto M."/>
            <person name="Kumagai M."/>
            <person name="Kanamori H."/>
            <person name="Takamatsu D."/>
        </authorList>
    </citation>
    <scope>NUCLEOTIDE SEQUENCE</scope>
    <source>
        <strain evidence="1">J2TS6</strain>
    </source>
</reference>
<dbReference type="RefSeq" id="WP_160037615.1">
    <property type="nucleotide sequence ID" value="NZ_BORQ01000001.1"/>
</dbReference>
<comment type="caution">
    <text evidence="1">The sequence shown here is derived from an EMBL/GenBank/DDBJ whole genome shotgun (WGS) entry which is preliminary data.</text>
</comment>
<evidence type="ECO:0000313" key="2">
    <source>
        <dbReference type="Proteomes" id="UP000679779"/>
    </source>
</evidence>
<proteinExistence type="predicted"/>
<sequence>MKFKKVMGIIALLSIVIVSGCGQELKSVNIKQEADTNNLEDNQETKGSTKDKIGSTTILYKKEFSTEKPELSNFKKGISFDLSDYAKDFFMQDIADKIVNNMEAIVQHNEKKFKENMLDDGSIEFNMDWFGYKYEDGVKFEFKDVNEITYDEDVKRIQIIVTFLRNIKDKEVEQGTMTYSLLKDKVSGQWLIATMDGN</sequence>
<dbReference type="PROSITE" id="PS51257">
    <property type="entry name" value="PROKAR_LIPOPROTEIN"/>
    <property type="match status" value="1"/>
</dbReference>
<name>A0A919XFZ7_9BACL</name>
<protein>
    <recommendedName>
        <fullName evidence="3">Lipoprotein</fullName>
    </recommendedName>
</protein>
<dbReference type="Proteomes" id="UP000679779">
    <property type="component" value="Unassembled WGS sequence"/>
</dbReference>